<evidence type="ECO:0000256" key="2">
    <source>
        <dbReference type="ARBA" id="ARBA00022827"/>
    </source>
</evidence>
<reference evidence="4 5" key="1">
    <citation type="submission" date="2024-01" db="EMBL/GenBank/DDBJ databases">
        <title>Genome assemblies of Stephania.</title>
        <authorList>
            <person name="Yang L."/>
        </authorList>
    </citation>
    <scope>NUCLEOTIDE SEQUENCE [LARGE SCALE GENOMIC DNA]</scope>
    <source>
        <strain evidence="4">JXDWG</strain>
        <tissue evidence="4">Leaf</tissue>
    </source>
</reference>
<dbReference type="EMBL" id="JBBNAG010000009">
    <property type="protein sequence ID" value="KAK9106013.1"/>
    <property type="molecule type" value="Genomic_DNA"/>
</dbReference>
<name>A0AAP0FHC7_9MAGN</name>
<comment type="caution">
    <text evidence="4">The sequence shown here is derived from an EMBL/GenBank/DDBJ whole genome shotgun (WGS) entry which is preliminary data.</text>
</comment>
<dbReference type="InterPro" id="IPR016169">
    <property type="entry name" value="FAD-bd_PCMH_sub2"/>
</dbReference>
<keyword evidence="2" id="KW-0274">FAD</keyword>
<evidence type="ECO:0000259" key="3">
    <source>
        <dbReference type="Pfam" id="PF08031"/>
    </source>
</evidence>
<dbReference type="Pfam" id="PF08031">
    <property type="entry name" value="BBE"/>
    <property type="match status" value="1"/>
</dbReference>
<sequence length="181" mass="20681">MAPYVSKNPRGAYINYRDLDLGQNRIDGSASYEEAKVWGVKYFNGNFDRLVKVKSKVDPSNFFNNEQTIPLDHLQLLGVRFYIKKPRKKLKQILKNPNMIENKFHLTKSMKRKTGGCLGTRVVGPCGQGVHGELPYEGSGAAYRLRRFHEGDATNFHPSLDLPIFAPLQLSPLTRTQDEWR</sequence>
<organism evidence="4 5">
    <name type="scientific">Stephania cephalantha</name>
    <dbReference type="NCBI Taxonomy" id="152367"/>
    <lineage>
        <taxon>Eukaryota</taxon>
        <taxon>Viridiplantae</taxon>
        <taxon>Streptophyta</taxon>
        <taxon>Embryophyta</taxon>
        <taxon>Tracheophyta</taxon>
        <taxon>Spermatophyta</taxon>
        <taxon>Magnoliopsida</taxon>
        <taxon>Ranunculales</taxon>
        <taxon>Menispermaceae</taxon>
        <taxon>Menispermoideae</taxon>
        <taxon>Cissampelideae</taxon>
        <taxon>Stephania</taxon>
    </lineage>
</organism>
<protein>
    <recommendedName>
        <fullName evidence="3">Berberine/berberine-like domain-containing protein</fullName>
    </recommendedName>
</protein>
<dbReference type="Gene3D" id="3.30.465.10">
    <property type="match status" value="1"/>
</dbReference>
<accession>A0AAP0FHC7</accession>
<dbReference type="InterPro" id="IPR012951">
    <property type="entry name" value="BBE"/>
</dbReference>
<dbReference type="Proteomes" id="UP001419268">
    <property type="component" value="Unassembled WGS sequence"/>
</dbReference>
<keyword evidence="1" id="KW-0285">Flavoprotein</keyword>
<gene>
    <name evidence="4" type="ORF">Scep_022857</name>
</gene>
<keyword evidence="5" id="KW-1185">Reference proteome</keyword>
<dbReference type="AlphaFoldDB" id="A0AAP0FHC7"/>
<evidence type="ECO:0000313" key="4">
    <source>
        <dbReference type="EMBL" id="KAK9106013.1"/>
    </source>
</evidence>
<dbReference type="PANTHER" id="PTHR32448">
    <property type="entry name" value="OS08G0158400 PROTEIN"/>
    <property type="match status" value="1"/>
</dbReference>
<feature type="domain" description="Berberine/berberine-like" evidence="3">
    <location>
        <begin position="12"/>
        <end position="70"/>
    </location>
</feature>
<evidence type="ECO:0000256" key="1">
    <source>
        <dbReference type="ARBA" id="ARBA00022630"/>
    </source>
</evidence>
<dbReference type="GO" id="GO:0016491">
    <property type="term" value="F:oxidoreductase activity"/>
    <property type="evidence" value="ECO:0007669"/>
    <property type="project" value="InterPro"/>
</dbReference>
<proteinExistence type="predicted"/>
<evidence type="ECO:0000313" key="5">
    <source>
        <dbReference type="Proteomes" id="UP001419268"/>
    </source>
</evidence>
<dbReference type="GO" id="GO:0050660">
    <property type="term" value="F:flavin adenine dinucleotide binding"/>
    <property type="evidence" value="ECO:0007669"/>
    <property type="project" value="InterPro"/>
</dbReference>